<feature type="transmembrane region" description="Helical" evidence="8">
    <location>
        <begin position="103"/>
        <end position="125"/>
    </location>
</feature>
<organism evidence="9 10">
    <name type="scientific">Paracoccus caeni</name>
    <dbReference type="NCBI Taxonomy" id="657651"/>
    <lineage>
        <taxon>Bacteria</taxon>
        <taxon>Pseudomonadati</taxon>
        <taxon>Pseudomonadota</taxon>
        <taxon>Alphaproteobacteria</taxon>
        <taxon>Rhodobacterales</taxon>
        <taxon>Paracoccaceae</taxon>
        <taxon>Paracoccus</taxon>
    </lineage>
</organism>
<feature type="transmembrane region" description="Helical" evidence="8">
    <location>
        <begin position="131"/>
        <end position="154"/>
    </location>
</feature>
<feature type="transmembrane region" description="Helical" evidence="8">
    <location>
        <begin position="161"/>
        <end position="182"/>
    </location>
</feature>
<accession>A0A934SH67</accession>
<dbReference type="PANTHER" id="PTHR30472">
    <property type="entry name" value="FERRIC ENTEROBACTIN TRANSPORT SYSTEM PERMEASE PROTEIN"/>
    <property type="match status" value="1"/>
</dbReference>
<dbReference type="GO" id="GO:0005886">
    <property type="term" value="C:plasma membrane"/>
    <property type="evidence" value="ECO:0007669"/>
    <property type="project" value="UniProtKB-SubCell"/>
</dbReference>
<feature type="transmembrane region" description="Helical" evidence="8">
    <location>
        <begin position="319"/>
        <end position="339"/>
    </location>
</feature>
<comment type="caution">
    <text evidence="9">The sequence shown here is derived from an EMBL/GenBank/DDBJ whole genome shotgun (WGS) entry which is preliminary data.</text>
</comment>
<feature type="transmembrane region" description="Helical" evidence="8">
    <location>
        <begin position="210"/>
        <end position="229"/>
    </location>
</feature>
<dbReference type="InterPro" id="IPR037294">
    <property type="entry name" value="ABC_BtuC-like"/>
</dbReference>
<comment type="similarity">
    <text evidence="2">Belongs to the binding-protein-dependent transport system permease family. FecCD subfamily.</text>
</comment>
<dbReference type="Gene3D" id="1.10.3470.10">
    <property type="entry name" value="ABC transporter involved in vitamin B12 uptake, BtuC"/>
    <property type="match status" value="1"/>
</dbReference>
<reference evidence="9" key="1">
    <citation type="submission" date="2021-01" db="EMBL/GenBank/DDBJ databases">
        <title>Paracoccus amoyensis sp. nov., isolated from the surface seawater along the coast of Xiamen Island, China.</title>
        <authorList>
            <person name="Lyu L."/>
        </authorList>
    </citation>
    <scope>NUCLEOTIDE SEQUENCE</scope>
    <source>
        <strain evidence="9">MJ17</strain>
    </source>
</reference>
<keyword evidence="4" id="KW-1003">Cell membrane</keyword>
<evidence type="ECO:0000256" key="6">
    <source>
        <dbReference type="ARBA" id="ARBA00022989"/>
    </source>
</evidence>
<name>A0A934SH67_9RHOB</name>
<evidence type="ECO:0000256" key="2">
    <source>
        <dbReference type="ARBA" id="ARBA00007935"/>
    </source>
</evidence>
<feature type="transmembrane region" description="Helical" evidence="8">
    <location>
        <begin position="249"/>
        <end position="281"/>
    </location>
</feature>
<feature type="transmembrane region" description="Helical" evidence="8">
    <location>
        <begin position="21"/>
        <end position="39"/>
    </location>
</feature>
<dbReference type="Proteomes" id="UP000640485">
    <property type="component" value="Unassembled WGS sequence"/>
</dbReference>
<evidence type="ECO:0000313" key="9">
    <source>
        <dbReference type="EMBL" id="MBK4215119.1"/>
    </source>
</evidence>
<evidence type="ECO:0000256" key="3">
    <source>
        <dbReference type="ARBA" id="ARBA00022448"/>
    </source>
</evidence>
<proteinExistence type="inferred from homology"/>
<dbReference type="SUPFAM" id="SSF81345">
    <property type="entry name" value="ABC transporter involved in vitamin B12 uptake, BtuC"/>
    <property type="match status" value="1"/>
</dbReference>
<evidence type="ECO:0000256" key="8">
    <source>
        <dbReference type="SAM" id="Phobius"/>
    </source>
</evidence>
<dbReference type="CDD" id="cd06550">
    <property type="entry name" value="TM_ABC_iron-siderophores_like"/>
    <property type="match status" value="1"/>
</dbReference>
<keyword evidence="5 8" id="KW-0812">Transmembrane</keyword>
<dbReference type="GO" id="GO:0033214">
    <property type="term" value="P:siderophore-iron import into cell"/>
    <property type="evidence" value="ECO:0007669"/>
    <property type="project" value="TreeGrafter"/>
</dbReference>
<evidence type="ECO:0000313" key="10">
    <source>
        <dbReference type="Proteomes" id="UP000640485"/>
    </source>
</evidence>
<keyword evidence="3" id="KW-0813">Transport</keyword>
<evidence type="ECO:0000256" key="4">
    <source>
        <dbReference type="ARBA" id="ARBA00022475"/>
    </source>
</evidence>
<dbReference type="PANTHER" id="PTHR30472:SF25">
    <property type="entry name" value="ABC TRANSPORTER PERMEASE PROTEIN MJ0876-RELATED"/>
    <property type="match status" value="1"/>
</dbReference>
<keyword evidence="6 8" id="KW-1133">Transmembrane helix</keyword>
<keyword evidence="7 8" id="KW-0472">Membrane</keyword>
<evidence type="ECO:0000256" key="1">
    <source>
        <dbReference type="ARBA" id="ARBA00004651"/>
    </source>
</evidence>
<keyword evidence="10" id="KW-1185">Reference proteome</keyword>
<dbReference type="InterPro" id="IPR000522">
    <property type="entry name" value="ABC_transptr_permease_BtuC"/>
</dbReference>
<feature type="transmembrane region" description="Helical" evidence="8">
    <location>
        <begin position="293"/>
        <end position="313"/>
    </location>
</feature>
<feature type="transmembrane region" description="Helical" evidence="8">
    <location>
        <begin position="71"/>
        <end position="91"/>
    </location>
</feature>
<evidence type="ECO:0000256" key="5">
    <source>
        <dbReference type="ARBA" id="ARBA00022692"/>
    </source>
</evidence>
<dbReference type="RefSeq" id="WP_200683997.1">
    <property type="nucleotide sequence ID" value="NZ_JAEPRQ010000001.1"/>
</dbReference>
<dbReference type="GO" id="GO:0022857">
    <property type="term" value="F:transmembrane transporter activity"/>
    <property type="evidence" value="ECO:0007669"/>
    <property type="project" value="InterPro"/>
</dbReference>
<dbReference type="EMBL" id="JAEPRQ010000001">
    <property type="protein sequence ID" value="MBK4215119.1"/>
    <property type="molecule type" value="Genomic_DNA"/>
</dbReference>
<dbReference type="AlphaFoldDB" id="A0A934SH67"/>
<protein>
    <submittedName>
        <fullName evidence="9">Iron ABC transporter permease</fullName>
    </submittedName>
</protein>
<comment type="subcellular location">
    <subcellularLocation>
        <location evidence="1">Cell membrane</location>
        <topology evidence="1">Multi-pass membrane protein</topology>
    </subcellularLocation>
</comment>
<evidence type="ECO:0000256" key="7">
    <source>
        <dbReference type="ARBA" id="ARBA00023136"/>
    </source>
</evidence>
<sequence>MTASDTALIEHRRARRRSRGALILLALACVGMLLLSLLIGPSDLPPGKAVDLLLGRDIGRAAEFILLQLRLPMAVLGLLAGAALGLAGAELQTVMENPLAEPYTLGVSSSAALGAAVAIVLGVAVPGIGAFAVPLNAFLFSFAALMLVQALISLRGAGTDMLVLFGIGVGLTASALLSLVQYMASADALQALIFWMMGSLTRADATTNKVLAVVLAVALPWSLASARSLQALRLGADRAEAMGVSVARVRLFSLIRISLLAGTAVAFIGIVGFVGLIAPHIARLCLGEEQRPLLLGSALVGALILCAAGLVSGLLVTGIILPVGIVTALVGLPVFFIVVMKRGGL</sequence>
<gene>
    <name evidence="9" type="ORF">JJJ17_04190</name>
</gene>
<dbReference type="Pfam" id="PF01032">
    <property type="entry name" value="FecCD"/>
    <property type="match status" value="1"/>
</dbReference>